<reference evidence="1 2" key="1">
    <citation type="submission" date="2020-08" db="EMBL/GenBank/DDBJ databases">
        <title>A Genomic Blueprint of the Chicken Gut Microbiome.</title>
        <authorList>
            <person name="Gilroy R."/>
            <person name="Ravi A."/>
            <person name="Getino M."/>
            <person name="Pursley I."/>
            <person name="Horton D.L."/>
            <person name="Alikhan N.-F."/>
            <person name="Baker D."/>
            <person name="Gharbi K."/>
            <person name="Hall N."/>
            <person name="Watson M."/>
            <person name="Adriaenssens E.M."/>
            <person name="Foster-Nyarko E."/>
            <person name="Jarju S."/>
            <person name="Secka A."/>
            <person name="Antonio M."/>
            <person name="Oren A."/>
            <person name="Chaudhuri R."/>
            <person name="La Ragione R.M."/>
            <person name="Hildebrand F."/>
            <person name="Pallen M.J."/>
        </authorList>
    </citation>
    <scope>NUCLEOTIDE SEQUENCE [LARGE SCALE GENOMIC DNA]</scope>
    <source>
        <strain evidence="1 2">Sa1CVN1</strain>
    </source>
</reference>
<keyword evidence="2" id="KW-1185">Reference proteome</keyword>
<proteinExistence type="predicted"/>
<accession>A0ABR8YCE9</accession>
<sequence length="61" mass="6685">MAFSYVMESATAGERQGLLCSLASCVFAFLPDGEEGLFNIRIPPNCLVGAYRIRPEDIRMG</sequence>
<evidence type="ECO:0000313" key="2">
    <source>
        <dbReference type="Proteomes" id="UP000620874"/>
    </source>
</evidence>
<organism evidence="1 2">
    <name type="scientific">Phocaeicola intestinalis</name>
    <dbReference type="NCBI Taxonomy" id="2762212"/>
    <lineage>
        <taxon>Bacteria</taxon>
        <taxon>Pseudomonadati</taxon>
        <taxon>Bacteroidota</taxon>
        <taxon>Bacteroidia</taxon>
        <taxon>Bacteroidales</taxon>
        <taxon>Bacteroidaceae</taxon>
        <taxon>Phocaeicola</taxon>
    </lineage>
</organism>
<name>A0ABR8YCE9_9BACT</name>
<protein>
    <submittedName>
        <fullName evidence="1">Uncharacterized protein</fullName>
    </submittedName>
</protein>
<gene>
    <name evidence="1" type="ORF">H9625_15555</name>
</gene>
<dbReference type="Proteomes" id="UP000620874">
    <property type="component" value="Unassembled WGS sequence"/>
</dbReference>
<dbReference type="EMBL" id="JACSPP010000071">
    <property type="protein sequence ID" value="MBD8041828.1"/>
    <property type="molecule type" value="Genomic_DNA"/>
</dbReference>
<comment type="caution">
    <text evidence="1">The sequence shown here is derived from an EMBL/GenBank/DDBJ whole genome shotgun (WGS) entry which is preliminary data.</text>
</comment>
<evidence type="ECO:0000313" key="1">
    <source>
        <dbReference type="EMBL" id="MBD8041828.1"/>
    </source>
</evidence>